<proteinExistence type="predicted"/>
<evidence type="ECO:0000256" key="1">
    <source>
        <dbReference type="SAM" id="Phobius"/>
    </source>
</evidence>
<sequence>MHVFVLVVVHVFAHVRMHAFVHVIVHLLMHVFVHVQTHVFVHVVVHVFVHVVVHVFVHMQVHVFAHVVVHVFVHVIVHVFVHVQGGHKWRPKVLLLKEELFAFEDLNALGYKMPLQYGMSLEETKAVVKAMASFHVQSIIYEEQMTRKLNKPYRIWDDYRQYLVEPSKGIHWRTAGSNAVIEYLKTYSKYKDNDGFAEVVHTVLPELYERSVEIMNPSTKYRNTVTHRDLWHNNIFLKHDSGRVHAVIIDFQTVLYCPPMIDLSSFMYFNTRREFRERHLTVIVDYYIDIFLRQLKNHNLDNIVDIDRKLFLESYEESLIFGLTQASLIVPLVAMDEVTKTKLFLDPANARRISEVSRSNEIIQIAEEDARYRECLTELFDEIIERYVKF</sequence>
<evidence type="ECO:0000313" key="3">
    <source>
        <dbReference type="EMBL" id="GBP65406.1"/>
    </source>
</evidence>
<organism evidence="3 4">
    <name type="scientific">Eumeta variegata</name>
    <name type="common">Bagworm moth</name>
    <name type="synonym">Eumeta japonica</name>
    <dbReference type="NCBI Taxonomy" id="151549"/>
    <lineage>
        <taxon>Eukaryota</taxon>
        <taxon>Metazoa</taxon>
        <taxon>Ecdysozoa</taxon>
        <taxon>Arthropoda</taxon>
        <taxon>Hexapoda</taxon>
        <taxon>Insecta</taxon>
        <taxon>Pterygota</taxon>
        <taxon>Neoptera</taxon>
        <taxon>Endopterygota</taxon>
        <taxon>Lepidoptera</taxon>
        <taxon>Glossata</taxon>
        <taxon>Ditrysia</taxon>
        <taxon>Tineoidea</taxon>
        <taxon>Psychidae</taxon>
        <taxon>Oiketicinae</taxon>
        <taxon>Eumeta</taxon>
    </lineage>
</organism>
<keyword evidence="1" id="KW-0472">Membrane</keyword>
<gene>
    <name evidence="3" type="ORF">EVAR_103288_1</name>
</gene>
<dbReference type="InterPro" id="IPR004119">
    <property type="entry name" value="EcKL"/>
</dbReference>
<dbReference type="InterPro" id="IPR011009">
    <property type="entry name" value="Kinase-like_dom_sf"/>
</dbReference>
<accession>A0A4C1XN92</accession>
<feature type="transmembrane region" description="Helical" evidence="1">
    <location>
        <begin position="39"/>
        <end position="57"/>
    </location>
</feature>
<protein>
    <recommendedName>
        <fullName evidence="2">CHK kinase-like domain-containing protein</fullName>
    </recommendedName>
</protein>
<feature type="transmembrane region" description="Helical" evidence="1">
    <location>
        <begin position="6"/>
        <end position="27"/>
    </location>
</feature>
<dbReference type="OrthoDB" id="191037at2759"/>
<reference evidence="3 4" key="1">
    <citation type="journal article" date="2019" name="Commun. Biol.">
        <title>The bagworm genome reveals a unique fibroin gene that provides high tensile strength.</title>
        <authorList>
            <person name="Kono N."/>
            <person name="Nakamura H."/>
            <person name="Ohtoshi R."/>
            <person name="Tomita M."/>
            <person name="Numata K."/>
            <person name="Arakawa K."/>
        </authorList>
    </citation>
    <scope>NUCLEOTIDE SEQUENCE [LARGE SCALE GENOMIC DNA]</scope>
</reference>
<dbReference type="EMBL" id="BGZK01000928">
    <property type="protein sequence ID" value="GBP65406.1"/>
    <property type="molecule type" value="Genomic_DNA"/>
</dbReference>
<dbReference type="Pfam" id="PF02958">
    <property type="entry name" value="EcKL"/>
    <property type="match status" value="1"/>
</dbReference>
<comment type="caution">
    <text evidence="3">The sequence shown here is derived from an EMBL/GenBank/DDBJ whole genome shotgun (WGS) entry which is preliminary data.</text>
</comment>
<keyword evidence="4" id="KW-1185">Reference proteome</keyword>
<evidence type="ECO:0000259" key="2">
    <source>
        <dbReference type="SMART" id="SM00587"/>
    </source>
</evidence>
<keyword evidence="1" id="KW-0812">Transmembrane</keyword>
<dbReference type="InterPro" id="IPR015897">
    <property type="entry name" value="CHK_kinase-like"/>
</dbReference>
<dbReference type="AlphaFoldDB" id="A0A4C1XN92"/>
<dbReference type="SUPFAM" id="SSF56112">
    <property type="entry name" value="Protein kinase-like (PK-like)"/>
    <property type="match status" value="1"/>
</dbReference>
<dbReference type="Gene3D" id="3.90.1200.10">
    <property type="match status" value="1"/>
</dbReference>
<dbReference type="PANTHER" id="PTHR11012">
    <property type="entry name" value="PROTEIN KINASE-LIKE DOMAIN-CONTAINING"/>
    <property type="match status" value="1"/>
</dbReference>
<keyword evidence="1" id="KW-1133">Transmembrane helix</keyword>
<feature type="transmembrane region" description="Helical" evidence="1">
    <location>
        <begin position="63"/>
        <end position="83"/>
    </location>
</feature>
<evidence type="ECO:0000313" key="4">
    <source>
        <dbReference type="Proteomes" id="UP000299102"/>
    </source>
</evidence>
<dbReference type="SMART" id="SM00587">
    <property type="entry name" value="CHK"/>
    <property type="match status" value="1"/>
</dbReference>
<feature type="domain" description="CHK kinase-like" evidence="2">
    <location>
        <begin position="101"/>
        <end position="297"/>
    </location>
</feature>
<dbReference type="STRING" id="151549.A0A4C1XN92"/>
<name>A0A4C1XN92_EUMVA</name>
<dbReference type="Proteomes" id="UP000299102">
    <property type="component" value="Unassembled WGS sequence"/>
</dbReference>
<dbReference type="PANTHER" id="PTHR11012:SF48">
    <property type="entry name" value="CHK KINASE-LIKE DOMAIN-CONTAINING PROTEIN-RELATED"/>
    <property type="match status" value="1"/>
</dbReference>